<evidence type="ECO:0000256" key="7">
    <source>
        <dbReference type="ARBA" id="ARBA00023237"/>
    </source>
</evidence>
<comment type="subcellular location">
    <subcellularLocation>
        <location evidence="1 8">Cell outer membrane</location>
        <topology evidence="1 8">Multi-pass membrane protein</topology>
    </subcellularLocation>
</comment>
<comment type="similarity">
    <text evidence="8 9">Belongs to the TonB-dependent receptor family.</text>
</comment>
<dbReference type="InterPro" id="IPR008969">
    <property type="entry name" value="CarboxyPept-like_regulatory"/>
</dbReference>
<comment type="caution">
    <text evidence="12">The sequence shown here is derived from an EMBL/GenBank/DDBJ whole genome shotgun (WGS) entry which is preliminary data.</text>
</comment>
<dbReference type="PANTHER" id="PTHR40980:SF4">
    <property type="entry name" value="TONB-DEPENDENT RECEPTOR-LIKE BETA-BARREL DOMAIN-CONTAINING PROTEIN"/>
    <property type="match status" value="1"/>
</dbReference>
<dbReference type="InterPro" id="IPR000531">
    <property type="entry name" value="Beta-barrel_TonB"/>
</dbReference>
<keyword evidence="5 9" id="KW-0798">TonB box</keyword>
<evidence type="ECO:0000256" key="1">
    <source>
        <dbReference type="ARBA" id="ARBA00004571"/>
    </source>
</evidence>
<keyword evidence="12" id="KW-0675">Receptor</keyword>
<dbReference type="RefSeq" id="WP_202245640.1">
    <property type="nucleotide sequence ID" value="NZ_JAESIY010000009.1"/>
</dbReference>
<evidence type="ECO:0000256" key="5">
    <source>
        <dbReference type="ARBA" id="ARBA00023077"/>
    </source>
</evidence>
<dbReference type="Gene3D" id="2.60.40.1120">
    <property type="entry name" value="Carboxypeptidase-like, regulatory domain"/>
    <property type="match status" value="1"/>
</dbReference>
<evidence type="ECO:0000256" key="8">
    <source>
        <dbReference type="PROSITE-ProRule" id="PRU01360"/>
    </source>
</evidence>
<dbReference type="InterPro" id="IPR010104">
    <property type="entry name" value="TonB_rcpt_bac"/>
</dbReference>
<gene>
    <name evidence="12" type="ORF">JL102_17030</name>
</gene>
<evidence type="ECO:0000313" key="12">
    <source>
        <dbReference type="EMBL" id="MBL3657857.1"/>
    </source>
</evidence>
<protein>
    <submittedName>
        <fullName evidence="12">TonB-dependent receptor</fullName>
    </submittedName>
</protein>
<dbReference type="Proteomes" id="UP000659388">
    <property type="component" value="Unassembled WGS sequence"/>
</dbReference>
<dbReference type="Pfam" id="PF13715">
    <property type="entry name" value="CarbopepD_reg_2"/>
    <property type="match status" value="1"/>
</dbReference>
<feature type="domain" description="TonB-dependent receptor plug" evidence="11">
    <location>
        <begin position="238"/>
        <end position="336"/>
    </location>
</feature>
<dbReference type="SUPFAM" id="SSF49464">
    <property type="entry name" value="Carboxypeptidase regulatory domain-like"/>
    <property type="match status" value="1"/>
</dbReference>
<dbReference type="InterPro" id="IPR039426">
    <property type="entry name" value="TonB-dep_rcpt-like"/>
</dbReference>
<proteinExistence type="inferred from homology"/>
<organism evidence="12 13">
    <name type="scientific">Fulvivirga sediminis</name>
    <dbReference type="NCBI Taxonomy" id="2803949"/>
    <lineage>
        <taxon>Bacteria</taxon>
        <taxon>Pseudomonadati</taxon>
        <taxon>Bacteroidota</taxon>
        <taxon>Cytophagia</taxon>
        <taxon>Cytophagales</taxon>
        <taxon>Fulvivirgaceae</taxon>
        <taxon>Fulvivirga</taxon>
    </lineage>
</organism>
<evidence type="ECO:0000259" key="11">
    <source>
        <dbReference type="Pfam" id="PF07715"/>
    </source>
</evidence>
<dbReference type="SUPFAM" id="SSF56935">
    <property type="entry name" value="Porins"/>
    <property type="match status" value="1"/>
</dbReference>
<dbReference type="GO" id="GO:0009279">
    <property type="term" value="C:cell outer membrane"/>
    <property type="evidence" value="ECO:0007669"/>
    <property type="project" value="UniProtKB-SubCell"/>
</dbReference>
<dbReference type="InterPro" id="IPR037066">
    <property type="entry name" value="Plug_dom_sf"/>
</dbReference>
<dbReference type="InterPro" id="IPR036942">
    <property type="entry name" value="Beta-barrel_TonB_sf"/>
</dbReference>
<dbReference type="Gene3D" id="2.40.170.20">
    <property type="entry name" value="TonB-dependent receptor, beta-barrel domain"/>
    <property type="match status" value="1"/>
</dbReference>
<reference evidence="12" key="1">
    <citation type="submission" date="2021-01" db="EMBL/GenBank/DDBJ databases">
        <title>Fulvivirga kasyanovii gen. nov., sp nov., a novel member of the phylum Bacteroidetes isolated from seawater in a mussel farm.</title>
        <authorList>
            <person name="Zhao L.-H."/>
            <person name="Wang Z.-J."/>
        </authorList>
    </citation>
    <scope>NUCLEOTIDE SEQUENCE</scope>
    <source>
        <strain evidence="12">2943</strain>
    </source>
</reference>
<keyword evidence="6 8" id="KW-0472">Membrane</keyword>
<dbReference type="PROSITE" id="PS52016">
    <property type="entry name" value="TONB_DEPENDENT_REC_3"/>
    <property type="match status" value="1"/>
</dbReference>
<dbReference type="NCBIfam" id="TIGR01782">
    <property type="entry name" value="TonB-Xanth-Caul"/>
    <property type="match status" value="1"/>
</dbReference>
<keyword evidence="2 8" id="KW-0813">Transport</keyword>
<evidence type="ECO:0000256" key="9">
    <source>
        <dbReference type="RuleBase" id="RU003357"/>
    </source>
</evidence>
<dbReference type="InterPro" id="IPR012910">
    <property type="entry name" value="Plug_dom"/>
</dbReference>
<dbReference type="EMBL" id="JAESIY010000009">
    <property type="protein sequence ID" value="MBL3657857.1"/>
    <property type="molecule type" value="Genomic_DNA"/>
</dbReference>
<evidence type="ECO:0000256" key="3">
    <source>
        <dbReference type="ARBA" id="ARBA00022452"/>
    </source>
</evidence>
<keyword evidence="3 8" id="KW-1134">Transmembrane beta strand</keyword>
<evidence type="ECO:0000256" key="6">
    <source>
        <dbReference type="ARBA" id="ARBA00023136"/>
    </source>
</evidence>
<keyword evidence="7 8" id="KW-0998">Cell outer membrane</keyword>
<dbReference type="Pfam" id="PF00593">
    <property type="entry name" value="TonB_dep_Rec_b-barrel"/>
    <property type="match status" value="1"/>
</dbReference>
<dbReference type="Pfam" id="PF07715">
    <property type="entry name" value="Plug"/>
    <property type="match status" value="1"/>
</dbReference>
<evidence type="ECO:0000256" key="4">
    <source>
        <dbReference type="ARBA" id="ARBA00022692"/>
    </source>
</evidence>
<dbReference type="CDD" id="cd01347">
    <property type="entry name" value="ligand_gated_channel"/>
    <property type="match status" value="1"/>
</dbReference>
<keyword evidence="4 8" id="KW-0812">Transmembrane</keyword>
<keyword evidence="13" id="KW-1185">Reference proteome</keyword>
<evidence type="ECO:0000259" key="10">
    <source>
        <dbReference type="Pfam" id="PF00593"/>
    </source>
</evidence>
<accession>A0A937F7H3</accession>
<name>A0A937F7H3_9BACT</name>
<evidence type="ECO:0000313" key="13">
    <source>
        <dbReference type="Proteomes" id="UP000659388"/>
    </source>
</evidence>
<feature type="domain" description="TonB-dependent receptor-like beta-barrel" evidence="10">
    <location>
        <begin position="556"/>
        <end position="988"/>
    </location>
</feature>
<dbReference type="PANTHER" id="PTHR40980">
    <property type="entry name" value="PLUG DOMAIN-CONTAINING PROTEIN"/>
    <property type="match status" value="1"/>
</dbReference>
<dbReference type="AlphaFoldDB" id="A0A937F7H3"/>
<sequence>MKKILLKSMKMLGKYLVYGLIIQALVSNLLLASTTSAQSVYKVKISLKRKQGKLSQFFQEIEQQSEYRFTYSKDRINLQKEVNINKPYQNLGELLSHITNQGDIIIKQINYNLIVSKAKPTLINTRDERGIITGRVTDSETGDILPGATVKVSGTNYGAASNTEGEYSLRVNSGEVSIEVSYIGFQTVTETISIKEGETIVKDFTLKSNTQELDAVMVVGILQGQAKALNQQKTADNIKNIVAAEQIGRFPDPNVAEALQRVPAISVERDQGEGRYVLVRGLAPQFTNININGAQIPSPEAGVRFIALDAIPADQLASIEVSKALTPDMDGDAIGGSVNLITRTAKTRNASFSGNLVGGYNNLMDKPNAQGSLQYGQRFGKSEQLGILLNSSYYFTDRGSDNWERDGSELEFRDYELTRTRLGLSGTIDYHLSENSEIYVRGIYNRFTDREWRRRYVFVPNADNSPFEDNEIERSMKDRFESQTISSVSLGGKHAFPKLAFDYEVSYSDAQQDTPFDNEVNFIGKPDQLSTDFSDSKWPVMTSVFEDEEALVNGSTSYTPQNAYLNNNNYEFDELETGNTLAKDRNISGKFNINLPYTLANNEAALKFGGKVRLKDKSLSVTQNTFEWEGADDLLLSQFEGGLVDQHFLDDHYQIAAHADMGKVLRFFNANRSGFALDTESKIEDENSESYEAEEDVYAAYIMSKIQFIKLMLLGGVRYEHTNVNYKSNSVIYDEDGDFDEVLAEEGGTSYDFILPQVHLKYNLNNTTNLRAAATFSYARPNFEDIVPQNVIELREREGTIGNPKLEPVSAFNLDLMGEKYFGTIGIISGGLFYKRLDNFIYSRTNYQTIDDVTNMRITQSVNGGGADLVGIEVAYQQNMTFLPGKLKGLGLYLNYTYTASNAELIREENKEEINLPGQSKHVGNISISYDLGKFNTRISANYRGSYLQEIGSEPDEDIYLSERLQLDWTMGYAINNKFRVFAEFLNLTNAPFEAYMGNEDMVIQREFYSWWSRIGLKFDL</sequence>
<evidence type="ECO:0000256" key="2">
    <source>
        <dbReference type="ARBA" id="ARBA00022448"/>
    </source>
</evidence>
<dbReference type="Gene3D" id="2.170.130.10">
    <property type="entry name" value="TonB-dependent receptor, plug domain"/>
    <property type="match status" value="1"/>
</dbReference>